<dbReference type="InterPro" id="IPR055080">
    <property type="entry name" value="Gal80p-like_C"/>
</dbReference>
<dbReference type="Gene3D" id="3.30.360.10">
    <property type="entry name" value="Dihydrodipicolinate Reductase, domain 2"/>
    <property type="match status" value="1"/>
</dbReference>
<dbReference type="InterPro" id="IPR000683">
    <property type="entry name" value="Gfo/Idh/MocA-like_OxRdtase_N"/>
</dbReference>
<sequence length="362" mass="39179">MGEQTIRVGLIGAGAWATYGHIPALRSLPEFEVTAVSARRKESAQRAADRFGIPHVFEDPHELVEHPDVDLVAVLTPAPQHAPFVKAAIAAGKDVYAEWPLTNRTADSEELLALAEAKGVRHVVGLQRRFGPSARYARDLIKQGYVGDVRAVRLAVGIDPLGPVRPAAVEWTIDADNFSHVLSIYGGHFLDALFQIVGPPSDVTAIVRTQFPEITIEETGESVPNANPDEVMAIGTLDNGGLFSVQLESGQKIRTGLQIDITGTDGFLRLTNPRAFQNTEDNTLHGADGDSDTHTLAALPVPEEYRSLPDTSLDVSVQDLAHLYAAFARDKADGTTEASTFADAVDQHHLIDRIQQSSHARR</sequence>
<keyword evidence="4" id="KW-1185">Reference proteome</keyword>
<dbReference type="PANTHER" id="PTHR43708:SF1">
    <property type="entry name" value="GALACTOSE_LACTOSE METABOLISM REGULATORY PROTEIN GAL80"/>
    <property type="match status" value="1"/>
</dbReference>
<dbReference type="InterPro" id="IPR036291">
    <property type="entry name" value="NAD(P)-bd_dom_sf"/>
</dbReference>
<evidence type="ECO:0000313" key="4">
    <source>
        <dbReference type="Proteomes" id="UP001501265"/>
    </source>
</evidence>
<dbReference type="Pfam" id="PF01408">
    <property type="entry name" value="GFO_IDH_MocA"/>
    <property type="match status" value="1"/>
</dbReference>
<dbReference type="PANTHER" id="PTHR43708">
    <property type="entry name" value="CONSERVED EXPRESSED OXIDOREDUCTASE (EUROFUNG)"/>
    <property type="match status" value="1"/>
</dbReference>
<dbReference type="Gene3D" id="3.40.50.720">
    <property type="entry name" value="NAD(P)-binding Rossmann-like Domain"/>
    <property type="match status" value="1"/>
</dbReference>
<dbReference type="SUPFAM" id="SSF51735">
    <property type="entry name" value="NAD(P)-binding Rossmann-fold domains"/>
    <property type="match status" value="1"/>
</dbReference>
<feature type="domain" description="Gfo/Idh/MocA-like oxidoreductase N-terminal" evidence="1">
    <location>
        <begin position="6"/>
        <end position="125"/>
    </location>
</feature>
<evidence type="ECO:0000313" key="3">
    <source>
        <dbReference type="EMBL" id="GAA4811143.1"/>
    </source>
</evidence>
<dbReference type="InterPro" id="IPR051317">
    <property type="entry name" value="Gfo/Idh/MocA_oxidoreduct"/>
</dbReference>
<dbReference type="EMBL" id="BAABIG010000052">
    <property type="protein sequence ID" value="GAA4811143.1"/>
    <property type="molecule type" value="Genomic_DNA"/>
</dbReference>
<gene>
    <name evidence="3" type="ORF">GCM10023220_47550</name>
</gene>
<dbReference type="RefSeq" id="WP_345622105.1">
    <property type="nucleotide sequence ID" value="NZ_BAABIG010000052.1"/>
</dbReference>
<protein>
    <submittedName>
        <fullName evidence="3">Gfo/Idh/MocA family oxidoreductase</fullName>
    </submittedName>
</protein>
<dbReference type="Pfam" id="PF22685">
    <property type="entry name" value="Gal80p_C-like"/>
    <property type="match status" value="1"/>
</dbReference>
<evidence type="ECO:0000259" key="1">
    <source>
        <dbReference type="Pfam" id="PF01408"/>
    </source>
</evidence>
<feature type="domain" description="Gal80p-like C-terminal" evidence="2">
    <location>
        <begin position="132"/>
        <end position="271"/>
    </location>
</feature>
<proteinExistence type="predicted"/>
<evidence type="ECO:0000259" key="2">
    <source>
        <dbReference type="Pfam" id="PF22685"/>
    </source>
</evidence>
<organism evidence="3 4">
    <name type="scientific">Streptomyces ziwulingensis</name>
    <dbReference type="NCBI Taxonomy" id="1045501"/>
    <lineage>
        <taxon>Bacteria</taxon>
        <taxon>Bacillati</taxon>
        <taxon>Actinomycetota</taxon>
        <taxon>Actinomycetes</taxon>
        <taxon>Kitasatosporales</taxon>
        <taxon>Streptomycetaceae</taxon>
        <taxon>Streptomyces</taxon>
    </lineage>
</organism>
<dbReference type="SUPFAM" id="SSF55347">
    <property type="entry name" value="Glyceraldehyde-3-phosphate dehydrogenase-like, C-terminal domain"/>
    <property type="match status" value="1"/>
</dbReference>
<name>A0ABP9CHV2_9ACTN</name>
<accession>A0ABP9CHV2</accession>
<dbReference type="Proteomes" id="UP001501265">
    <property type="component" value="Unassembled WGS sequence"/>
</dbReference>
<comment type="caution">
    <text evidence="3">The sequence shown here is derived from an EMBL/GenBank/DDBJ whole genome shotgun (WGS) entry which is preliminary data.</text>
</comment>
<reference evidence="4" key="1">
    <citation type="journal article" date="2019" name="Int. J. Syst. Evol. Microbiol.">
        <title>The Global Catalogue of Microorganisms (GCM) 10K type strain sequencing project: providing services to taxonomists for standard genome sequencing and annotation.</title>
        <authorList>
            <consortium name="The Broad Institute Genomics Platform"/>
            <consortium name="The Broad Institute Genome Sequencing Center for Infectious Disease"/>
            <person name="Wu L."/>
            <person name="Ma J."/>
        </authorList>
    </citation>
    <scope>NUCLEOTIDE SEQUENCE [LARGE SCALE GENOMIC DNA]</scope>
    <source>
        <strain evidence="4">JCM 18081</strain>
    </source>
</reference>